<evidence type="ECO:0000259" key="2">
    <source>
        <dbReference type="Pfam" id="PF07510"/>
    </source>
</evidence>
<evidence type="ECO:0000259" key="1">
    <source>
        <dbReference type="Pfam" id="PF03235"/>
    </source>
</evidence>
<dbReference type="Pfam" id="PF07510">
    <property type="entry name" value="GmrSD_C"/>
    <property type="match status" value="1"/>
</dbReference>
<accession>A0ABP8R2T4</accession>
<evidence type="ECO:0000313" key="4">
    <source>
        <dbReference type="Proteomes" id="UP001500503"/>
    </source>
</evidence>
<gene>
    <name evidence="3" type="ORF">GCM10023191_087680</name>
</gene>
<reference evidence="4" key="1">
    <citation type="journal article" date="2019" name="Int. J. Syst. Evol. Microbiol.">
        <title>The Global Catalogue of Microorganisms (GCM) 10K type strain sequencing project: providing services to taxonomists for standard genome sequencing and annotation.</title>
        <authorList>
            <consortium name="The Broad Institute Genomics Platform"/>
            <consortium name="The Broad Institute Genome Sequencing Center for Infectious Disease"/>
            <person name="Wu L."/>
            <person name="Ma J."/>
        </authorList>
    </citation>
    <scope>NUCLEOTIDE SEQUENCE [LARGE SCALE GENOMIC DNA]</scope>
    <source>
        <strain evidence="4">JCM 17933</strain>
    </source>
</reference>
<dbReference type="EMBL" id="BAABHF010000054">
    <property type="protein sequence ID" value="GAA4516543.1"/>
    <property type="molecule type" value="Genomic_DNA"/>
</dbReference>
<feature type="domain" description="GmrSD restriction endonucleases C-terminal" evidence="2">
    <location>
        <begin position="445"/>
        <end position="600"/>
    </location>
</feature>
<protein>
    <submittedName>
        <fullName evidence="3">DUF262 domain-containing protein</fullName>
    </submittedName>
</protein>
<comment type="caution">
    <text evidence="3">The sequence shown here is derived from an EMBL/GenBank/DDBJ whole genome shotgun (WGS) entry which is preliminary data.</text>
</comment>
<dbReference type="InterPro" id="IPR011089">
    <property type="entry name" value="GmrSD_C"/>
</dbReference>
<dbReference type="Proteomes" id="UP001500503">
    <property type="component" value="Unassembled WGS sequence"/>
</dbReference>
<evidence type="ECO:0000313" key="3">
    <source>
        <dbReference type="EMBL" id="GAA4516543.1"/>
    </source>
</evidence>
<proteinExistence type="predicted"/>
<dbReference type="PANTHER" id="PTHR35149">
    <property type="entry name" value="SLL5132 PROTEIN"/>
    <property type="match status" value="1"/>
</dbReference>
<name>A0ABP8R2T4_9ACTN</name>
<keyword evidence="4" id="KW-1185">Reference proteome</keyword>
<dbReference type="PANTHER" id="PTHR35149:SF1">
    <property type="entry name" value="DUF5655 DOMAIN-CONTAINING PROTEIN"/>
    <property type="match status" value="1"/>
</dbReference>
<organism evidence="3 4">
    <name type="scientific">Actinoallomurus oryzae</name>
    <dbReference type="NCBI Taxonomy" id="502180"/>
    <lineage>
        <taxon>Bacteria</taxon>
        <taxon>Bacillati</taxon>
        <taxon>Actinomycetota</taxon>
        <taxon>Actinomycetes</taxon>
        <taxon>Streptosporangiales</taxon>
        <taxon>Thermomonosporaceae</taxon>
        <taxon>Actinoallomurus</taxon>
    </lineage>
</organism>
<dbReference type="Pfam" id="PF03235">
    <property type="entry name" value="GmrSD_N"/>
    <property type="match status" value="1"/>
</dbReference>
<sequence length="611" mass="70319">MKADTHTPAEIFGSDVRYLVPLFQRPYVWNRIDQWEPLWQDVSNVAGQVLDARRGPFGGQDVPPHFLGAIVLEQQWAATAYIPVRHVIDGQQRLTTLQLLLDAAQLVAEKYGNQVDARALQALVLNRKDLAQDPDEQFKVWPTDRDQDAFRAVMDNETTVPAELASSNIAQAHDYFVHEITGWAEPDGDPDKCKKRLTALTHALCRYLKLVVIDLEAGDNAQVIFETLNHRGTPLLAADLIKNFVFQLAAGQDENLPDLYQKYWKPFDSAHWRREVRQGRLKRPYVDIFINYWLTMRQLREVPADRVFTDFREMVRVSELAAWEVMRDLASDGQVYVNLENLPWDSVEGTFYYRVIKTMDTSVVAPFLLWVSRWPEEQMPIEQRHQALTSVESWLVRRMLCKATTKNYNRIMLDLLQHLDRVGPSAAGSETESFLASSRADTAYWPSDEDLAAALRETPIYHMLTRARLRMVLEALEDDMRGPWSEHQHCPRGQLTIEHIMPQAWTEHWGGDIEDVRASLRRDQLVQTLGNLTLVNERLNPALSNRPWTDTDANNRSLPKGKRRLLSEHSTLKLNAEVVNQHVNAWTEEDILRRSAELAARATRIWPCPAL</sequence>
<dbReference type="InterPro" id="IPR004919">
    <property type="entry name" value="GmrSD_N"/>
</dbReference>
<feature type="domain" description="GmrSD restriction endonucleases N-terminal" evidence="1">
    <location>
        <begin position="11"/>
        <end position="246"/>
    </location>
</feature>
<dbReference type="RefSeq" id="WP_345474348.1">
    <property type="nucleotide sequence ID" value="NZ_BAABHF010000054.1"/>
</dbReference>